<protein>
    <submittedName>
        <fullName evidence="1">Uncharacterized protein</fullName>
    </submittedName>
</protein>
<name>A0A5B9MKS5_9BACT</name>
<evidence type="ECO:0000313" key="1">
    <source>
        <dbReference type="EMBL" id="QEG01912.1"/>
    </source>
</evidence>
<organism evidence="1 2">
    <name type="scientific">Stieleria maiorica</name>
    <dbReference type="NCBI Taxonomy" id="2795974"/>
    <lineage>
        <taxon>Bacteria</taxon>
        <taxon>Pseudomonadati</taxon>
        <taxon>Planctomycetota</taxon>
        <taxon>Planctomycetia</taxon>
        <taxon>Pirellulales</taxon>
        <taxon>Pirellulaceae</taxon>
        <taxon>Stieleria</taxon>
    </lineage>
</organism>
<keyword evidence="2" id="KW-1185">Reference proteome</keyword>
<gene>
    <name evidence="1" type="ORF">Mal15_59930</name>
</gene>
<reference evidence="1 2" key="1">
    <citation type="submission" date="2019-02" db="EMBL/GenBank/DDBJ databases">
        <title>Planctomycetal bacteria perform biofilm scaping via a novel small molecule.</title>
        <authorList>
            <person name="Jeske O."/>
            <person name="Boedeker C."/>
            <person name="Wiegand S."/>
            <person name="Breitling P."/>
            <person name="Kallscheuer N."/>
            <person name="Jogler M."/>
            <person name="Rohde M."/>
            <person name="Petersen J."/>
            <person name="Medema M.H."/>
            <person name="Surup F."/>
            <person name="Jogler C."/>
        </authorList>
    </citation>
    <scope>NUCLEOTIDE SEQUENCE [LARGE SCALE GENOMIC DNA]</scope>
    <source>
        <strain evidence="1 2">Mal15</strain>
    </source>
</reference>
<dbReference type="Proteomes" id="UP000321353">
    <property type="component" value="Chromosome"/>
</dbReference>
<dbReference type="RefSeq" id="WP_147870927.1">
    <property type="nucleotide sequence ID" value="NZ_CP036264.1"/>
</dbReference>
<sequence length="276" mass="31536">MIGFRCVCSIALWVALIPQSVEGDDALEKEQIEKWSTYYLQQAKSYELRLADPGDETLTLVPEPVLRWQNPLRSTTHGECFVWTRDGKAFAVASIFSYPIENDQRNVARAFNSFADGPLVADDDGRPFWQAPPVAKEEWQMVPGSPEVANSASRRLFQMRSLSRQFTALLGGTDGDEDRTLRLMAAPLYRYASQDDAENDGALFAFVMGTDPEILLLLESRMTDAGLRWFFLAGRHSYTTLVLRHQEREVWRYTRREHSPRYLSQHGIDRQPAVLE</sequence>
<dbReference type="KEGG" id="smam:Mal15_59930"/>
<dbReference type="EMBL" id="CP036264">
    <property type="protein sequence ID" value="QEG01912.1"/>
    <property type="molecule type" value="Genomic_DNA"/>
</dbReference>
<evidence type="ECO:0000313" key="2">
    <source>
        <dbReference type="Proteomes" id="UP000321353"/>
    </source>
</evidence>
<proteinExistence type="predicted"/>
<accession>A0A5B9MKS5</accession>
<dbReference type="AlphaFoldDB" id="A0A5B9MKS5"/>